<name>A0A6L2NX85_TANCI</name>
<accession>A0A6L2NX85</accession>
<organism evidence="1">
    <name type="scientific">Tanacetum cinerariifolium</name>
    <name type="common">Dalmatian daisy</name>
    <name type="synonym">Chrysanthemum cinerariifolium</name>
    <dbReference type="NCBI Taxonomy" id="118510"/>
    <lineage>
        <taxon>Eukaryota</taxon>
        <taxon>Viridiplantae</taxon>
        <taxon>Streptophyta</taxon>
        <taxon>Embryophyta</taxon>
        <taxon>Tracheophyta</taxon>
        <taxon>Spermatophyta</taxon>
        <taxon>Magnoliopsida</taxon>
        <taxon>eudicotyledons</taxon>
        <taxon>Gunneridae</taxon>
        <taxon>Pentapetalae</taxon>
        <taxon>asterids</taxon>
        <taxon>campanulids</taxon>
        <taxon>Asterales</taxon>
        <taxon>Asteraceae</taxon>
        <taxon>Asteroideae</taxon>
        <taxon>Anthemideae</taxon>
        <taxon>Anthemidinae</taxon>
        <taxon>Tanacetum</taxon>
    </lineage>
</organism>
<sequence length="150" mass="17338">MIRGSKTVNDIVLKHDLCELVIAEIRTVITNDDTRGSKPSKERFQEFTNNSGIIGVKRFRFNLFRQVVDGHEEAFWASCGEYSDESDVTVPLTEFDIGWNMYHTGKVTIAMVDELSSDRSTIVKRFRCFKWICSRTGKGLLEYEKWIDNT</sequence>
<reference evidence="1" key="1">
    <citation type="journal article" date="2019" name="Sci. Rep.">
        <title>Draft genome of Tanacetum cinerariifolium, the natural source of mosquito coil.</title>
        <authorList>
            <person name="Yamashiro T."/>
            <person name="Shiraishi A."/>
            <person name="Satake H."/>
            <person name="Nakayama K."/>
        </authorList>
    </citation>
    <scope>NUCLEOTIDE SEQUENCE</scope>
</reference>
<dbReference type="AlphaFoldDB" id="A0A6L2NX85"/>
<comment type="caution">
    <text evidence="1">The sequence shown here is derived from an EMBL/GenBank/DDBJ whole genome shotgun (WGS) entry which is preliminary data.</text>
</comment>
<gene>
    <name evidence="1" type="ORF">Tci_061162</name>
</gene>
<proteinExistence type="predicted"/>
<evidence type="ECO:0000313" key="1">
    <source>
        <dbReference type="EMBL" id="GEU89184.1"/>
    </source>
</evidence>
<dbReference type="EMBL" id="BKCJ010009907">
    <property type="protein sequence ID" value="GEU89184.1"/>
    <property type="molecule type" value="Genomic_DNA"/>
</dbReference>
<protein>
    <submittedName>
        <fullName evidence="1">Uncharacterized protein</fullName>
    </submittedName>
</protein>